<reference evidence="2 3" key="1">
    <citation type="submission" date="2013-02" db="EMBL/GenBank/DDBJ databases">
        <title>The Genome Sequence of Acinetobacter sp. ANC 3862.</title>
        <authorList>
            <consortium name="The Broad Institute Genome Sequencing Platform"/>
            <consortium name="The Broad Institute Genome Sequencing Center for Infectious Disease"/>
            <person name="Cerqueira G."/>
            <person name="Feldgarden M."/>
            <person name="Courvalin P."/>
            <person name="Perichon B."/>
            <person name="Grillot-Courvalin C."/>
            <person name="Clermont D."/>
            <person name="Rocha E."/>
            <person name="Yoon E.-J."/>
            <person name="Nemec A."/>
            <person name="Walker B."/>
            <person name="Young S.K."/>
            <person name="Zeng Q."/>
            <person name="Gargeya S."/>
            <person name="Fitzgerald M."/>
            <person name="Haas B."/>
            <person name="Abouelleil A."/>
            <person name="Alvarado L."/>
            <person name="Arachchi H.M."/>
            <person name="Berlin A.M."/>
            <person name="Chapman S.B."/>
            <person name="Dewar J."/>
            <person name="Goldberg J."/>
            <person name="Griggs A."/>
            <person name="Gujja S."/>
            <person name="Hansen M."/>
            <person name="Howarth C."/>
            <person name="Imamovic A."/>
            <person name="Larimer J."/>
            <person name="McCowan C."/>
            <person name="Murphy C."/>
            <person name="Neiman D."/>
            <person name="Pearson M."/>
            <person name="Priest M."/>
            <person name="Roberts A."/>
            <person name="Saif S."/>
            <person name="Shea T."/>
            <person name="Sisk P."/>
            <person name="Sykes S."/>
            <person name="Wortman J."/>
            <person name="Nusbaum C."/>
            <person name="Birren B."/>
        </authorList>
    </citation>
    <scope>NUCLEOTIDE SEQUENCE [LARGE SCALE GENOMIC DNA]</scope>
    <source>
        <strain evidence="2 3">ANC 3862</strain>
    </source>
</reference>
<dbReference type="RefSeq" id="WP_005216136.1">
    <property type="nucleotide sequence ID" value="NZ_KB850089.1"/>
</dbReference>
<accession>N9N9J2</accession>
<gene>
    <name evidence="2" type="ORF">F900_01390</name>
</gene>
<dbReference type="Proteomes" id="UP000013248">
    <property type="component" value="Unassembled WGS sequence"/>
</dbReference>
<dbReference type="AlphaFoldDB" id="N9N9J2"/>
<keyword evidence="1" id="KW-0472">Membrane</keyword>
<dbReference type="HOGENOM" id="CLU_2784485_0_0_6"/>
<evidence type="ECO:0000313" key="3">
    <source>
        <dbReference type="Proteomes" id="UP000013248"/>
    </source>
</evidence>
<comment type="caution">
    <text evidence="2">The sequence shown here is derived from an EMBL/GenBank/DDBJ whole genome shotgun (WGS) entry which is preliminary data.</text>
</comment>
<keyword evidence="1" id="KW-0812">Transmembrane</keyword>
<feature type="transmembrane region" description="Helical" evidence="1">
    <location>
        <begin position="44"/>
        <end position="67"/>
    </location>
</feature>
<feature type="transmembrane region" description="Helical" evidence="1">
    <location>
        <begin position="12"/>
        <end position="32"/>
    </location>
</feature>
<keyword evidence="1" id="KW-1133">Transmembrane helix</keyword>
<evidence type="ECO:0000313" key="2">
    <source>
        <dbReference type="EMBL" id="ENX02326.1"/>
    </source>
</evidence>
<organism evidence="2 3">
    <name type="scientific">Acinetobacter modestus</name>
    <dbReference type="NCBI Taxonomy" id="1776740"/>
    <lineage>
        <taxon>Bacteria</taxon>
        <taxon>Pseudomonadati</taxon>
        <taxon>Pseudomonadota</taxon>
        <taxon>Gammaproteobacteria</taxon>
        <taxon>Moraxellales</taxon>
        <taxon>Moraxellaceae</taxon>
        <taxon>Acinetobacter</taxon>
    </lineage>
</organism>
<evidence type="ECO:0000256" key="1">
    <source>
        <dbReference type="SAM" id="Phobius"/>
    </source>
</evidence>
<dbReference type="STRING" id="1217705.F900_01390"/>
<proteinExistence type="predicted"/>
<protein>
    <submittedName>
        <fullName evidence="2">Uncharacterized protein</fullName>
    </submittedName>
</protein>
<dbReference type="EMBL" id="APRP01000015">
    <property type="protein sequence ID" value="ENX02326.1"/>
    <property type="molecule type" value="Genomic_DNA"/>
</dbReference>
<name>N9N9J2_9GAMM</name>
<sequence length="68" mass="7036">MNTFNDCQNNQMTASEISLISGAVICGFITTLSASQITGTLGKLGGMGMGMFILIVVLSYCIGKALAN</sequence>